<dbReference type="Pfam" id="PF00075">
    <property type="entry name" value="RNase_H"/>
    <property type="match status" value="1"/>
</dbReference>
<dbReference type="AlphaFoldDB" id="A0AAD7F2D2"/>
<evidence type="ECO:0000313" key="3">
    <source>
        <dbReference type="Proteomes" id="UP001218218"/>
    </source>
</evidence>
<dbReference type="EMBL" id="JARIHO010000005">
    <property type="protein sequence ID" value="KAJ7361209.1"/>
    <property type="molecule type" value="Genomic_DNA"/>
</dbReference>
<dbReference type="Proteomes" id="UP001218218">
    <property type="component" value="Unassembled WGS sequence"/>
</dbReference>
<feature type="non-terminal residue" evidence="2">
    <location>
        <position position="1"/>
    </location>
</feature>
<dbReference type="InterPro" id="IPR036397">
    <property type="entry name" value="RNaseH_sf"/>
</dbReference>
<comment type="caution">
    <text evidence="2">The sequence shown here is derived from an EMBL/GenBank/DDBJ whole genome shotgun (WGS) entry which is preliminary data.</text>
</comment>
<keyword evidence="3" id="KW-1185">Reference proteome</keyword>
<evidence type="ECO:0000259" key="1">
    <source>
        <dbReference type="PROSITE" id="PS50879"/>
    </source>
</evidence>
<dbReference type="InterPro" id="IPR012337">
    <property type="entry name" value="RNaseH-like_sf"/>
</dbReference>
<proteinExistence type="predicted"/>
<evidence type="ECO:0000313" key="2">
    <source>
        <dbReference type="EMBL" id="KAJ7361209.1"/>
    </source>
</evidence>
<feature type="domain" description="RNase H type-1" evidence="1">
    <location>
        <begin position="1"/>
        <end position="108"/>
    </location>
</feature>
<sequence>GTIIMTQYIGSADRHLSVEGELLGTILALKIAQIIPSLTRVTILSDCQQAIRELLGERPTRHRSLVERFYRELRCTPSLKQIRLVWVPGHDGVEMNELVDGDAKAAARGESRT</sequence>
<protein>
    <recommendedName>
        <fullName evidence="1">RNase H type-1 domain-containing protein</fullName>
    </recommendedName>
</protein>
<dbReference type="PROSITE" id="PS50879">
    <property type="entry name" value="RNASE_H_1"/>
    <property type="match status" value="1"/>
</dbReference>
<gene>
    <name evidence="2" type="ORF">DFH08DRAFT_637691</name>
</gene>
<accession>A0AAD7F2D2</accession>
<dbReference type="Gene3D" id="3.30.420.10">
    <property type="entry name" value="Ribonuclease H-like superfamily/Ribonuclease H"/>
    <property type="match status" value="1"/>
</dbReference>
<dbReference type="InterPro" id="IPR002156">
    <property type="entry name" value="RNaseH_domain"/>
</dbReference>
<feature type="non-terminal residue" evidence="2">
    <location>
        <position position="113"/>
    </location>
</feature>
<dbReference type="SUPFAM" id="SSF53098">
    <property type="entry name" value="Ribonuclease H-like"/>
    <property type="match status" value="1"/>
</dbReference>
<dbReference type="GO" id="GO:0004523">
    <property type="term" value="F:RNA-DNA hybrid ribonuclease activity"/>
    <property type="evidence" value="ECO:0007669"/>
    <property type="project" value="InterPro"/>
</dbReference>
<name>A0AAD7F2D2_9AGAR</name>
<organism evidence="2 3">
    <name type="scientific">Mycena albidolilacea</name>
    <dbReference type="NCBI Taxonomy" id="1033008"/>
    <lineage>
        <taxon>Eukaryota</taxon>
        <taxon>Fungi</taxon>
        <taxon>Dikarya</taxon>
        <taxon>Basidiomycota</taxon>
        <taxon>Agaricomycotina</taxon>
        <taxon>Agaricomycetes</taxon>
        <taxon>Agaricomycetidae</taxon>
        <taxon>Agaricales</taxon>
        <taxon>Marasmiineae</taxon>
        <taxon>Mycenaceae</taxon>
        <taxon>Mycena</taxon>
    </lineage>
</organism>
<reference evidence="2" key="1">
    <citation type="submission" date="2023-03" db="EMBL/GenBank/DDBJ databases">
        <title>Massive genome expansion in bonnet fungi (Mycena s.s.) driven by repeated elements and novel gene families across ecological guilds.</title>
        <authorList>
            <consortium name="Lawrence Berkeley National Laboratory"/>
            <person name="Harder C.B."/>
            <person name="Miyauchi S."/>
            <person name="Viragh M."/>
            <person name="Kuo A."/>
            <person name="Thoen E."/>
            <person name="Andreopoulos B."/>
            <person name="Lu D."/>
            <person name="Skrede I."/>
            <person name="Drula E."/>
            <person name="Henrissat B."/>
            <person name="Morin E."/>
            <person name="Kohler A."/>
            <person name="Barry K."/>
            <person name="LaButti K."/>
            <person name="Morin E."/>
            <person name="Salamov A."/>
            <person name="Lipzen A."/>
            <person name="Mereny Z."/>
            <person name="Hegedus B."/>
            <person name="Baldrian P."/>
            <person name="Stursova M."/>
            <person name="Weitz H."/>
            <person name="Taylor A."/>
            <person name="Grigoriev I.V."/>
            <person name="Nagy L.G."/>
            <person name="Martin F."/>
            <person name="Kauserud H."/>
        </authorList>
    </citation>
    <scope>NUCLEOTIDE SEQUENCE</scope>
    <source>
        <strain evidence="2">CBHHK002</strain>
    </source>
</reference>
<dbReference type="GO" id="GO:0003676">
    <property type="term" value="F:nucleic acid binding"/>
    <property type="evidence" value="ECO:0007669"/>
    <property type="project" value="InterPro"/>
</dbReference>